<gene>
    <name evidence="1" type="ORF">ACFO6X_15685</name>
</gene>
<dbReference type="Proteomes" id="UP001596001">
    <property type="component" value="Unassembled WGS sequence"/>
</dbReference>
<evidence type="ECO:0000313" key="2">
    <source>
        <dbReference type="Proteomes" id="UP001596001"/>
    </source>
</evidence>
<accession>A0ABV9QL76</accession>
<organism evidence="1 2">
    <name type="scientific">Giesbergeria sinuosa</name>
    <dbReference type="NCBI Taxonomy" id="80883"/>
    <lineage>
        <taxon>Bacteria</taxon>
        <taxon>Pseudomonadati</taxon>
        <taxon>Pseudomonadota</taxon>
        <taxon>Betaproteobacteria</taxon>
        <taxon>Burkholderiales</taxon>
        <taxon>Comamonadaceae</taxon>
        <taxon>Giesbergeria</taxon>
    </lineage>
</organism>
<sequence>MRHLWVEPELKALLKLINMLEIQLSDLSDMCAQASDGDSYGLFDTMEHIVGLAMVAGQTYIATACGAIGVEKSNALKMGPAHSAGRTKVEIINHAANYWKHNNEWSNRGTDRRRQAIEEAFDSVGFPVGTDYPLSGILTELCNPSHASIELVSEILQEWKDEVINDA</sequence>
<evidence type="ECO:0000313" key="1">
    <source>
        <dbReference type="EMBL" id="MFC4790422.1"/>
    </source>
</evidence>
<keyword evidence="2" id="KW-1185">Reference proteome</keyword>
<reference evidence="2" key="1">
    <citation type="journal article" date="2019" name="Int. J. Syst. Evol. Microbiol.">
        <title>The Global Catalogue of Microorganisms (GCM) 10K type strain sequencing project: providing services to taxonomists for standard genome sequencing and annotation.</title>
        <authorList>
            <consortium name="The Broad Institute Genomics Platform"/>
            <consortium name="The Broad Institute Genome Sequencing Center for Infectious Disease"/>
            <person name="Wu L."/>
            <person name="Ma J."/>
        </authorList>
    </citation>
    <scope>NUCLEOTIDE SEQUENCE [LARGE SCALE GENOMIC DNA]</scope>
    <source>
        <strain evidence="2">CCUG 49452</strain>
    </source>
</reference>
<comment type="caution">
    <text evidence="1">The sequence shown here is derived from an EMBL/GenBank/DDBJ whole genome shotgun (WGS) entry which is preliminary data.</text>
</comment>
<protein>
    <submittedName>
        <fullName evidence="1">Uncharacterized protein</fullName>
    </submittedName>
</protein>
<proteinExistence type="predicted"/>
<name>A0ABV9QL76_9BURK</name>
<dbReference type="EMBL" id="JBHSHJ010000020">
    <property type="protein sequence ID" value="MFC4790422.1"/>
    <property type="molecule type" value="Genomic_DNA"/>
</dbReference>
<dbReference type="RefSeq" id="WP_382434913.1">
    <property type="nucleotide sequence ID" value="NZ_JBHSHJ010000020.1"/>
</dbReference>